<comment type="caution">
    <text evidence="1">The sequence shown here is derived from an EMBL/GenBank/DDBJ whole genome shotgun (WGS) entry which is preliminary data.</text>
</comment>
<dbReference type="InterPro" id="IPR005651">
    <property type="entry name" value="Trm112-like"/>
</dbReference>
<organism evidence="1">
    <name type="scientific">Ignisphaera aggregans</name>
    <dbReference type="NCBI Taxonomy" id="334771"/>
    <lineage>
        <taxon>Archaea</taxon>
        <taxon>Thermoproteota</taxon>
        <taxon>Thermoprotei</taxon>
        <taxon>Desulfurococcales</taxon>
        <taxon>Desulfurococcaceae</taxon>
        <taxon>Ignisphaera</taxon>
    </lineage>
</organism>
<dbReference type="Pfam" id="PF03966">
    <property type="entry name" value="Trm112p"/>
    <property type="match status" value="1"/>
</dbReference>
<dbReference type="Gene3D" id="2.20.25.10">
    <property type="match status" value="1"/>
</dbReference>
<evidence type="ECO:0000313" key="1">
    <source>
        <dbReference type="EMBL" id="HHR95597.1"/>
    </source>
</evidence>
<protein>
    <submittedName>
        <fullName evidence="1">Trm112 family protein</fullName>
    </submittedName>
</protein>
<accession>A0A7C5YYK3</accession>
<dbReference type="AlphaFoldDB" id="A0A7C5YYK3"/>
<dbReference type="SUPFAM" id="SSF158997">
    <property type="entry name" value="Trm112p-like"/>
    <property type="match status" value="1"/>
</dbReference>
<dbReference type="EMBL" id="DRUB01000034">
    <property type="protein sequence ID" value="HHR95597.1"/>
    <property type="molecule type" value="Genomic_DNA"/>
</dbReference>
<sequence length="140" mass="16698">MKYRLLNYLACPYCKDKSFPLHLIVFELNKYESRNLPPNVSKPLCDLYCAYRNSYIKDLDSAPCDECIKNEVKNGIIYCSNCNRWYPIIDEIPRILPDNYRKKDEDIQFLKLYQDKIPENIKVYGKPYNLIEDSKERPLT</sequence>
<proteinExistence type="predicted"/>
<gene>
    <name evidence="1" type="ORF">ENL47_01945</name>
</gene>
<name>A0A7C5YYK3_9CREN</name>
<reference evidence="1" key="1">
    <citation type="journal article" date="2020" name="mSystems">
        <title>Genome- and Community-Level Interaction Insights into Carbon Utilization and Element Cycling Functions of Hydrothermarchaeota in Hydrothermal Sediment.</title>
        <authorList>
            <person name="Zhou Z."/>
            <person name="Liu Y."/>
            <person name="Xu W."/>
            <person name="Pan J."/>
            <person name="Luo Z.H."/>
            <person name="Li M."/>
        </authorList>
    </citation>
    <scope>NUCLEOTIDE SEQUENCE [LARGE SCALE GENOMIC DNA]</scope>
    <source>
        <strain evidence="1">SpSt-1</strain>
    </source>
</reference>